<organism evidence="1 2">
    <name type="scientific">Durusdinium trenchii</name>
    <dbReference type="NCBI Taxonomy" id="1381693"/>
    <lineage>
        <taxon>Eukaryota</taxon>
        <taxon>Sar</taxon>
        <taxon>Alveolata</taxon>
        <taxon>Dinophyceae</taxon>
        <taxon>Suessiales</taxon>
        <taxon>Symbiodiniaceae</taxon>
        <taxon>Durusdinium</taxon>
    </lineage>
</organism>
<dbReference type="InterPro" id="IPR029787">
    <property type="entry name" value="Nucleotide_cyclase"/>
</dbReference>
<dbReference type="Gene3D" id="3.30.70.1230">
    <property type="entry name" value="Nucleotide cyclase"/>
    <property type="match status" value="1"/>
</dbReference>
<dbReference type="CDD" id="cd07302">
    <property type="entry name" value="CHD"/>
    <property type="match status" value="1"/>
</dbReference>
<dbReference type="SMART" id="SM00044">
    <property type="entry name" value="CYCc"/>
    <property type="match status" value="1"/>
</dbReference>
<dbReference type="EMBL" id="CAXAMN010002692">
    <property type="protein sequence ID" value="CAK9000835.1"/>
    <property type="molecule type" value="Genomic_DNA"/>
</dbReference>
<proteinExistence type="predicted"/>
<dbReference type="SUPFAM" id="SSF55073">
    <property type="entry name" value="Nucleotide cyclase"/>
    <property type="match status" value="1"/>
</dbReference>
<name>A0ABP0IHK3_9DINO</name>
<evidence type="ECO:0000313" key="1">
    <source>
        <dbReference type="EMBL" id="CAK9000835.1"/>
    </source>
</evidence>
<dbReference type="PROSITE" id="PS50125">
    <property type="entry name" value="GUANYLATE_CYCLASE_2"/>
    <property type="match status" value="1"/>
</dbReference>
<dbReference type="PANTHER" id="PTHR43081:SF1">
    <property type="entry name" value="ADENYLATE CYCLASE, TERMINAL-DIFFERENTIATION SPECIFIC"/>
    <property type="match status" value="1"/>
</dbReference>
<evidence type="ECO:0000313" key="2">
    <source>
        <dbReference type="Proteomes" id="UP001642484"/>
    </source>
</evidence>
<sequence length="1072" mass="118248">MDADAIDASADVAQERDGRCEVNLTSIAVEDGKSVCTKRTVSALILPPQRQDSVTSIHSIMEVVRERVGALQGTIAGGLLNASEADDWKWRGSPKTTHFSQEAPSFFTPSPSRVVSPQMESPKRMHTAKSTPASRFNRNREADRSEEQNPFRVGVPFRCAVMCPTVIMLVAFILVFVPLALFSLDAQKATFRNYAHSVATQKELIGSIVLNATQWVLLEASKSVEQAVFVGIVEPPDRAVDTLTGAIRMSRSRDGWDFTSALQRRGLAHRAWEELNNQWTCTQLNNNLCSGRALSLYAALDEEELMGAAFRPSYWEGTLAKEAPFLLDAPARRGNSTVLSVYEANAQHGARGKFFVSRPIRPTQMPFYLTQMKLAHKSMLASATNDPSKGEGKLKKMWSPVYLFHPWWEGENAKTGGQLALSWTTPLAICGNYSCVDGVVAADTTLNLVSYELALAWFGLRSNLRGAPWNFELSSQNSSIFIVKQLAPMFPDQEGLLIGASDFSSALVEGQLVHASESPSKIVSATAKAVLHRFGAWNATELTRRGKDQSFHFSLRDAQEGRWTECHPLVDTKGKPEDRDWEVNCFQATTHTIFLDDSLQWLVVASLPAAAFSKFYVDEAIAVEMQVKTEQMEAHQKQRDTLIECGFLGILAAAMVLVMGLVTSILVLRPLSRLSLLMRRLTQLDFAHDSVEYRKMQDGQAGRILEINELSHGFCRLSHSIETFARFVPDSVVRRLISGDPKASRLHVSRKEVSIMFSDVRDFTSISEELVQDDLILLLTVYLSVMTRIIESFEGVVGEILGDGILAFWNTPDDVEDHAAKACAAALSQQQALGPLNEEFQKLGLPPLAIRIGIHTGEVLTGNIGCLSGKMKFGCMGDPVNLASRLEGLCKTYGVGVLCSAATKDRLPPGDGFVCRKLDLVQVKGKKEPTVIYEVIGRDLRGSKAGDKLPINTKQPILPVSRPTLLSGPCVSPRKLRHKIGTTPDVMAWEPVPVNRITQAQLYEEAWTAYAKRDFSEAVHLASQLLEERPEDVAAQRLLKRSASMALKAEGADPEKMQELAEWTAVATMTDK</sequence>
<keyword evidence="2" id="KW-1185">Reference proteome</keyword>
<dbReference type="InterPro" id="IPR050697">
    <property type="entry name" value="Adenylyl/Guanylyl_Cyclase_3/4"/>
</dbReference>
<dbReference type="InterPro" id="IPR001054">
    <property type="entry name" value="A/G_cyclase"/>
</dbReference>
<gene>
    <name evidence="1" type="ORF">CCMP2556_LOCUS6227</name>
</gene>
<dbReference type="Proteomes" id="UP001642484">
    <property type="component" value="Unassembled WGS sequence"/>
</dbReference>
<comment type="caution">
    <text evidence="1">The sequence shown here is derived from an EMBL/GenBank/DDBJ whole genome shotgun (WGS) entry which is preliminary data.</text>
</comment>
<dbReference type="PANTHER" id="PTHR43081">
    <property type="entry name" value="ADENYLATE CYCLASE, TERMINAL-DIFFERENTIATION SPECIFIC-RELATED"/>
    <property type="match status" value="1"/>
</dbReference>
<dbReference type="Pfam" id="PF00211">
    <property type="entry name" value="Guanylate_cyc"/>
    <property type="match status" value="1"/>
</dbReference>
<reference evidence="1 2" key="1">
    <citation type="submission" date="2024-02" db="EMBL/GenBank/DDBJ databases">
        <authorList>
            <person name="Chen Y."/>
            <person name="Shah S."/>
            <person name="Dougan E. K."/>
            <person name="Thang M."/>
            <person name="Chan C."/>
        </authorList>
    </citation>
    <scope>NUCLEOTIDE SEQUENCE [LARGE SCALE GENOMIC DNA]</scope>
</reference>
<protein>
    <submittedName>
        <fullName evidence="1">Uncharacterized protein</fullName>
    </submittedName>
</protein>
<accession>A0ABP0IHK3</accession>